<proteinExistence type="predicted"/>
<protein>
    <submittedName>
        <fullName evidence="1">Uncharacterized protein</fullName>
    </submittedName>
</protein>
<sequence>MKHFVEGLASMGKLIPTLRIWASQNLYAVQKQPLHSEKSPISCDLTTTSMIVPYPCEAITANGIKISHANDIEIC</sequence>
<organism evidence="1 2">
    <name type="scientific">Trichonephila clavipes</name>
    <name type="common">Golden silk orbweaver</name>
    <name type="synonym">Nephila clavipes</name>
    <dbReference type="NCBI Taxonomy" id="2585209"/>
    <lineage>
        <taxon>Eukaryota</taxon>
        <taxon>Metazoa</taxon>
        <taxon>Ecdysozoa</taxon>
        <taxon>Arthropoda</taxon>
        <taxon>Chelicerata</taxon>
        <taxon>Arachnida</taxon>
        <taxon>Araneae</taxon>
        <taxon>Araneomorphae</taxon>
        <taxon>Entelegynae</taxon>
        <taxon>Araneoidea</taxon>
        <taxon>Nephilidae</taxon>
        <taxon>Trichonephila</taxon>
    </lineage>
</organism>
<accession>A0A8X6RLX1</accession>
<gene>
    <name evidence="1" type="ORF">TNCV_1996521</name>
</gene>
<evidence type="ECO:0000313" key="1">
    <source>
        <dbReference type="EMBL" id="GFX96920.1"/>
    </source>
</evidence>
<dbReference type="Proteomes" id="UP000887159">
    <property type="component" value="Unassembled WGS sequence"/>
</dbReference>
<name>A0A8X6RLX1_TRICX</name>
<keyword evidence="2" id="KW-1185">Reference proteome</keyword>
<reference evidence="1" key="1">
    <citation type="submission" date="2020-08" db="EMBL/GenBank/DDBJ databases">
        <title>Multicomponent nature underlies the extraordinary mechanical properties of spider dragline silk.</title>
        <authorList>
            <person name="Kono N."/>
            <person name="Nakamura H."/>
            <person name="Mori M."/>
            <person name="Yoshida Y."/>
            <person name="Ohtoshi R."/>
            <person name="Malay A.D."/>
            <person name="Moran D.A.P."/>
            <person name="Tomita M."/>
            <person name="Numata K."/>
            <person name="Arakawa K."/>
        </authorList>
    </citation>
    <scope>NUCLEOTIDE SEQUENCE</scope>
</reference>
<comment type="caution">
    <text evidence="1">The sequence shown here is derived from an EMBL/GenBank/DDBJ whole genome shotgun (WGS) entry which is preliminary data.</text>
</comment>
<dbReference type="EMBL" id="BMAU01021195">
    <property type="protein sequence ID" value="GFX96920.1"/>
    <property type="molecule type" value="Genomic_DNA"/>
</dbReference>
<evidence type="ECO:0000313" key="2">
    <source>
        <dbReference type="Proteomes" id="UP000887159"/>
    </source>
</evidence>
<dbReference type="AlphaFoldDB" id="A0A8X6RLX1"/>